<dbReference type="PATRIC" id="fig|1348663.4.peg.4797"/>
<dbReference type="eggNOG" id="ENOG5033QYT">
    <property type="taxonomic scope" value="Bacteria"/>
</dbReference>
<dbReference type="HOGENOM" id="CLU_896936_0_0_11"/>
<dbReference type="EMBL" id="JNBY01000095">
    <property type="protein sequence ID" value="KDN83479.1"/>
    <property type="molecule type" value="Genomic_DNA"/>
</dbReference>
<evidence type="ECO:0000313" key="1">
    <source>
        <dbReference type="EMBL" id="KDN83479.1"/>
    </source>
</evidence>
<accession>A0A066YU05</accession>
<sequence length="308" mass="32862">MTMAGELVTTDGQIEWRGLLLGEHSPYAGRVLTGWDDLPALDDGSTPRAQQPGAHLGQLLARTRVLTWDAQLIPESPDDDAHWPQYLAALRAVTGIRQDEQPLVVQLAGVRRLMMARITARQIPADQQYTWGYPKLGLEWTCSDPRRYDVAEQAATTSLPSGEAGLSWGNPEATGGLSWGNPEAASGLSWGAPGSTGDITAANLGDADTHPVIEIRGPVTTPRISIPGTDLLLEYGITLAATDTLIIDTWAGTVTLAGQDRLGTATARSIPEGSFVLAAETTSTVSFRSADAAATDASCTVRWRNAYW</sequence>
<dbReference type="AlphaFoldDB" id="A0A066YU05"/>
<comment type="caution">
    <text evidence="1">The sequence shown here is derived from an EMBL/GenBank/DDBJ whole genome shotgun (WGS) entry which is preliminary data.</text>
</comment>
<keyword evidence="2" id="KW-1185">Reference proteome</keyword>
<reference evidence="1 2" key="1">
    <citation type="submission" date="2014-05" db="EMBL/GenBank/DDBJ databases">
        <title>Draft Genome Sequence of Kitasatospora cheerisanensis KCTC 2395.</title>
        <authorList>
            <person name="Nam D.H."/>
        </authorList>
    </citation>
    <scope>NUCLEOTIDE SEQUENCE [LARGE SCALE GENOMIC DNA]</scope>
    <source>
        <strain evidence="1 2">KCTC 2395</strain>
    </source>
</reference>
<gene>
    <name evidence="1" type="ORF">KCH_49610</name>
</gene>
<protein>
    <recommendedName>
        <fullName evidence="3">Phage tail protein</fullName>
    </recommendedName>
</protein>
<dbReference type="Proteomes" id="UP000027178">
    <property type="component" value="Unassembled WGS sequence"/>
</dbReference>
<evidence type="ECO:0000313" key="2">
    <source>
        <dbReference type="Proteomes" id="UP000027178"/>
    </source>
</evidence>
<organism evidence="1 2">
    <name type="scientific">Kitasatospora cheerisanensis KCTC 2395</name>
    <dbReference type="NCBI Taxonomy" id="1348663"/>
    <lineage>
        <taxon>Bacteria</taxon>
        <taxon>Bacillati</taxon>
        <taxon>Actinomycetota</taxon>
        <taxon>Actinomycetes</taxon>
        <taxon>Kitasatosporales</taxon>
        <taxon>Streptomycetaceae</taxon>
        <taxon>Kitasatospora</taxon>
    </lineage>
</organism>
<proteinExistence type="predicted"/>
<evidence type="ECO:0008006" key="3">
    <source>
        <dbReference type="Google" id="ProtNLM"/>
    </source>
</evidence>
<name>A0A066YU05_9ACTN</name>